<sequence length="240" mass="26777">MIQIQTGRNSNYFGLKRLIIPVLSFLFAFGLLITPAQATGIYDLPVLGSGSSTWLVDQADVISLANEGKINNQLKKLAKQTDNEVRMVIISRLNFDETIDNFTDQLFERWYPTPSEQVNQTLLVIDTLSHNVGLRRGEKVKSLLGDDIVESVISQTVAYPLRDAKYNQAMMDASDRLVAVLSAQPDPGPPQVEELNIESTFTSAEETDDFNSTIWVVVILVLATVIPMVTYFWYVGFPGK</sequence>
<dbReference type="NCBIfam" id="NF047379">
    <property type="entry name" value="photo_II_Psb32"/>
    <property type="match status" value="1"/>
</dbReference>
<name>B7KE76_GLOC7</name>
<dbReference type="Proteomes" id="UP000002384">
    <property type="component" value="Chromosome"/>
</dbReference>
<dbReference type="RefSeq" id="WP_015955369.1">
    <property type="nucleotide sequence ID" value="NC_011729.1"/>
</dbReference>
<proteinExistence type="predicted"/>
<keyword evidence="4" id="KW-1185">Reference proteome</keyword>
<dbReference type="HOGENOM" id="CLU_065264_1_0_3"/>
<dbReference type="EMBL" id="CP001291">
    <property type="protein sequence ID" value="ACK71774.1"/>
    <property type="molecule type" value="Genomic_DNA"/>
</dbReference>
<reference evidence="4" key="1">
    <citation type="journal article" date="2011" name="MBio">
        <title>Novel metabolic attributes of the genus Cyanothece, comprising a group of unicellular nitrogen-fixing Cyanobacteria.</title>
        <authorList>
            <person name="Bandyopadhyay A."/>
            <person name="Elvitigala T."/>
            <person name="Welsh E."/>
            <person name="Stockel J."/>
            <person name="Liberton M."/>
            <person name="Min H."/>
            <person name="Sherman L.A."/>
            <person name="Pakrasi H.B."/>
        </authorList>
    </citation>
    <scope>NUCLEOTIDE SEQUENCE [LARGE SCALE GENOMIC DNA]</scope>
    <source>
        <strain evidence="4">PCC 7424</strain>
    </source>
</reference>
<organism evidence="3 4">
    <name type="scientific">Gloeothece citriformis (strain PCC 7424)</name>
    <name type="common">Cyanothece sp. (strain PCC 7424)</name>
    <dbReference type="NCBI Taxonomy" id="65393"/>
    <lineage>
        <taxon>Bacteria</taxon>
        <taxon>Bacillati</taxon>
        <taxon>Cyanobacteriota</taxon>
        <taxon>Cyanophyceae</taxon>
        <taxon>Oscillatoriophycideae</taxon>
        <taxon>Chroococcales</taxon>
        <taxon>Aphanothecaceae</taxon>
        <taxon>Gloeothece</taxon>
        <taxon>Gloeothece citriformis</taxon>
    </lineage>
</organism>
<evidence type="ECO:0000313" key="3">
    <source>
        <dbReference type="EMBL" id="ACK71774.1"/>
    </source>
</evidence>
<keyword evidence="1" id="KW-0812">Transmembrane</keyword>
<dbReference type="AlphaFoldDB" id="B7KE76"/>
<dbReference type="Pfam" id="PF04536">
    <property type="entry name" value="TPM_phosphatase"/>
    <property type="match status" value="1"/>
</dbReference>
<dbReference type="STRING" id="65393.PCC7424_3379"/>
<keyword evidence="1" id="KW-1133">Transmembrane helix</keyword>
<evidence type="ECO:0000259" key="2">
    <source>
        <dbReference type="Pfam" id="PF04536"/>
    </source>
</evidence>
<protein>
    <recommendedName>
        <fullName evidence="2">TPM domain-containing protein</fullName>
    </recommendedName>
</protein>
<dbReference type="PANTHER" id="PTHR30373">
    <property type="entry name" value="UPF0603 PROTEIN YGCG"/>
    <property type="match status" value="1"/>
</dbReference>
<dbReference type="PANTHER" id="PTHR30373:SF2">
    <property type="entry name" value="UPF0603 PROTEIN YGCG"/>
    <property type="match status" value="1"/>
</dbReference>
<dbReference type="InterPro" id="IPR007621">
    <property type="entry name" value="TPM_dom"/>
</dbReference>
<gene>
    <name evidence="3" type="ordered locus">PCC7424_3379</name>
</gene>
<dbReference type="OrthoDB" id="458740at2"/>
<accession>B7KE76</accession>
<dbReference type="Gene3D" id="3.10.310.50">
    <property type="match status" value="1"/>
</dbReference>
<evidence type="ECO:0000313" key="4">
    <source>
        <dbReference type="Proteomes" id="UP000002384"/>
    </source>
</evidence>
<dbReference type="KEGG" id="cyc:PCC7424_3379"/>
<keyword evidence="1" id="KW-0472">Membrane</keyword>
<feature type="transmembrane region" description="Helical" evidence="1">
    <location>
        <begin position="214"/>
        <end position="234"/>
    </location>
</feature>
<dbReference type="eggNOG" id="COG1512">
    <property type="taxonomic scope" value="Bacteria"/>
</dbReference>
<evidence type="ECO:0000256" key="1">
    <source>
        <dbReference type="SAM" id="Phobius"/>
    </source>
</evidence>
<feature type="domain" description="TPM" evidence="2">
    <location>
        <begin position="56"/>
        <end position="179"/>
    </location>
</feature>